<keyword evidence="12" id="KW-1185">Reference proteome</keyword>
<keyword evidence="4" id="KW-0560">Oxidoreductase</keyword>
<dbReference type="PANTHER" id="PTHR21624:SF1">
    <property type="entry name" value="ALKYLGLYCEROL MONOOXYGENASE"/>
    <property type="match status" value="1"/>
</dbReference>
<keyword evidence="3 9" id="KW-1133">Transmembrane helix</keyword>
<keyword evidence="6 9" id="KW-0472">Membrane</keyword>
<evidence type="ECO:0000256" key="5">
    <source>
        <dbReference type="ARBA" id="ARBA00023098"/>
    </source>
</evidence>
<evidence type="ECO:0000256" key="4">
    <source>
        <dbReference type="ARBA" id="ARBA00023002"/>
    </source>
</evidence>
<dbReference type="InterPro" id="IPR051689">
    <property type="entry name" value="Sterol_desaturase/TMEM195"/>
</dbReference>
<dbReference type="PANTHER" id="PTHR21624">
    <property type="entry name" value="STEROL DESATURASE-RELATED PROTEIN"/>
    <property type="match status" value="1"/>
</dbReference>
<comment type="function">
    <text evidence="7">Glyceryl-ether monooxygenase that cleaves the O-alkyl bond of ether lipids. Ether lipids are essential components of brain membranes.</text>
</comment>
<dbReference type="Pfam" id="PF04116">
    <property type="entry name" value="FA_hydroxylase"/>
    <property type="match status" value="1"/>
</dbReference>
<dbReference type="InterPro" id="IPR006694">
    <property type="entry name" value="Fatty_acid_hydroxylase"/>
</dbReference>
<evidence type="ECO:0000256" key="9">
    <source>
        <dbReference type="SAM" id="Phobius"/>
    </source>
</evidence>
<accession>A0ABN7TBS4</accession>
<evidence type="ECO:0000313" key="11">
    <source>
        <dbReference type="EMBL" id="CAG5112822.1"/>
    </source>
</evidence>
<evidence type="ECO:0000256" key="2">
    <source>
        <dbReference type="ARBA" id="ARBA00022692"/>
    </source>
</evidence>
<feature type="transmembrane region" description="Helical" evidence="9">
    <location>
        <begin position="413"/>
        <end position="430"/>
    </location>
</feature>
<gene>
    <name evidence="11" type="ORF">OKIOD_LOCUS15760</name>
</gene>
<protein>
    <recommendedName>
        <fullName evidence="8">Transmembrane protein 195</fullName>
    </recommendedName>
</protein>
<feature type="domain" description="Fatty acid hydroxylase" evidence="10">
    <location>
        <begin position="118"/>
        <end position="251"/>
    </location>
</feature>
<evidence type="ECO:0000256" key="7">
    <source>
        <dbReference type="ARBA" id="ARBA00037122"/>
    </source>
</evidence>
<feature type="transmembrane region" description="Helical" evidence="9">
    <location>
        <begin position="381"/>
        <end position="401"/>
    </location>
</feature>
<evidence type="ECO:0000313" key="12">
    <source>
        <dbReference type="Proteomes" id="UP001158576"/>
    </source>
</evidence>
<feature type="transmembrane region" description="Helical" evidence="9">
    <location>
        <begin position="436"/>
        <end position="453"/>
    </location>
</feature>
<name>A0ABN7TBS4_OIKDI</name>
<keyword evidence="5" id="KW-0443">Lipid metabolism</keyword>
<dbReference type="Proteomes" id="UP001158576">
    <property type="component" value="Chromosome 2"/>
</dbReference>
<sequence length="454" mass="53977">MNSSELFSENLWKVSFPLRCFWYFVTPGETLYEKPEDVPDVISQIIPVFVVLIFIEALICQFRGRFRFNDALVSLGNSNLLRVFEFIGEKHLPFLVYTYFFTYHRFYTFSWDSRTAWWLAFFMNDHGYYWEHRFLHETMVGWAAHQVHHSSQDFNLSTGIRQSLFQKFFSAPFYIPMALLGIPPQMFMIHLGISLIYQFWIHTELIDGFGPVYNFFFNVPKHHQVHHGTNKFCIDKNYAGVLIIWDRIYGTFVEKNDHKDEKIAYGLLHGSESFSFSYIQLRYYRFMVDEIKKHSSLKDKFRQVYIFMAKGPGYSEEKPNMRLGDIEDYPRGYPNYKIYDPYMSTKQSFYTLIQMLSASYLMSYFLERQSAYSEFDDEQKFSALSCVPVIIFLFHSTINICQSCSGKDRKFEKSRLFLGVVIFCWLAFTLEDQQEALIKYVLTFVHLICLIFAK</sequence>
<evidence type="ECO:0000256" key="1">
    <source>
        <dbReference type="ARBA" id="ARBA00004127"/>
    </source>
</evidence>
<proteinExistence type="predicted"/>
<comment type="subcellular location">
    <subcellularLocation>
        <location evidence="1">Endomembrane system</location>
        <topology evidence="1">Multi-pass membrane protein</topology>
    </subcellularLocation>
</comment>
<evidence type="ECO:0000256" key="6">
    <source>
        <dbReference type="ARBA" id="ARBA00023136"/>
    </source>
</evidence>
<feature type="transmembrane region" description="Helical" evidence="9">
    <location>
        <begin position="41"/>
        <end position="59"/>
    </location>
</feature>
<keyword evidence="2 9" id="KW-0812">Transmembrane</keyword>
<evidence type="ECO:0000256" key="8">
    <source>
        <dbReference type="ARBA" id="ARBA00041444"/>
    </source>
</evidence>
<feature type="transmembrane region" description="Helical" evidence="9">
    <location>
        <begin position="349"/>
        <end position="366"/>
    </location>
</feature>
<dbReference type="EMBL" id="OU015567">
    <property type="protein sequence ID" value="CAG5112822.1"/>
    <property type="molecule type" value="Genomic_DNA"/>
</dbReference>
<organism evidence="11 12">
    <name type="scientific">Oikopleura dioica</name>
    <name type="common">Tunicate</name>
    <dbReference type="NCBI Taxonomy" id="34765"/>
    <lineage>
        <taxon>Eukaryota</taxon>
        <taxon>Metazoa</taxon>
        <taxon>Chordata</taxon>
        <taxon>Tunicata</taxon>
        <taxon>Appendicularia</taxon>
        <taxon>Copelata</taxon>
        <taxon>Oikopleuridae</taxon>
        <taxon>Oikopleura</taxon>
    </lineage>
</organism>
<reference evidence="11 12" key="1">
    <citation type="submission" date="2021-04" db="EMBL/GenBank/DDBJ databases">
        <authorList>
            <person name="Bliznina A."/>
        </authorList>
    </citation>
    <scope>NUCLEOTIDE SEQUENCE [LARGE SCALE GENOMIC DNA]</scope>
</reference>
<evidence type="ECO:0000256" key="3">
    <source>
        <dbReference type="ARBA" id="ARBA00022989"/>
    </source>
</evidence>
<evidence type="ECO:0000259" key="10">
    <source>
        <dbReference type="Pfam" id="PF04116"/>
    </source>
</evidence>